<protein>
    <submittedName>
        <fullName evidence="3">Uncharacterized protein LOC104759471</fullName>
    </submittedName>
</protein>
<dbReference type="CDD" id="cd04480">
    <property type="entry name" value="RPA1_DBD_A_like"/>
    <property type="match status" value="1"/>
</dbReference>
<dbReference type="RefSeq" id="XP_010480695.1">
    <property type="nucleotide sequence ID" value="XM_010482393.1"/>
</dbReference>
<reference evidence="2" key="1">
    <citation type="journal article" date="2014" name="Nat. Commun.">
        <title>The emerging biofuel crop Camelina sativa retains a highly undifferentiated hexaploid genome structure.</title>
        <authorList>
            <person name="Kagale S."/>
            <person name="Koh C."/>
            <person name="Nixon J."/>
            <person name="Bollina V."/>
            <person name="Clarke W.E."/>
            <person name="Tuteja R."/>
            <person name="Spillane C."/>
            <person name="Robinson S.J."/>
            <person name="Links M.G."/>
            <person name="Clarke C."/>
            <person name="Higgins E.E."/>
            <person name="Huebert T."/>
            <person name="Sharpe A.G."/>
            <person name="Parkin I.A."/>
        </authorList>
    </citation>
    <scope>NUCLEOTIDE SEQUENCE [LARGE SCALE GENOMIC DNA]</scope>
    <source>
        <strain evidence="2">cv. DH55</strain>
    </source>
</reference>
<dbReference type="Gene3D" id="2.40.50.140">
    <property type="entry name" value="Nucleic acid-binding proteins"/>
    <property type="match status" value="1"/>
</dbReference>
<dbReference type="GeneID" id="104759471"/>
<evidence type="ECO:0000313" key="2">
    <source>
        <dbReference type="Proteomes" id="UP000694864"/>
    </source>
</evidence>
<name>A0ABM0X4T8_CAMSA</name>
<proteinExistence type="predicted"/>
<accession>A0ABM0X4T8</accession>
<evidence type="ECO:0000259" key="1">
    <source>
        <dbReference type="Pfam" id="PF02721"/>
    </source>
</evidence>
<dbReference type="InterPro" id="IPR003871">
    <property type="entry name" value="RFA1B/D_OB_1st"/>
</dbReference>
<reference evidence="3" key="2">
    <citation type="submission" date="2025-08" db="UniProtKB">
        <authorList>
            <consortium name="RefSeq"/>
        </authorList>
    </citation>
    <scope>IDENTIFICATION</scope>
    <source>
        <tissue evidence="3">Leaf</tissue>
    </source>
</reference>
<dbReference type="Pfam" id="PF02721">
    <property type="entry name" value="DUF223"/>
    <property type="match status" value="1"/>
</dbReference>
<dbReference type="Proteomes" id="UP000694864">
    <property type="component" value="Chromosome 17"/>
</dbReference>
<organism evidence="2 3">
    <name type="scientific">Camelina sativa</name>
    <name type="common">False flax</name>
    <name type="synonym">Myagrum sativum</name>
    <dbReference type="NCBI Taxonomy" id="90675"/>
    <lineage>
        <taxon>Eukaryota</taxon>
        <taxon>Viridiplantae</taxon>
        <taxon>Streptophyta</taxon>
        <taxon>Embryophyta</taxon>
        <taxon>Tracheophyta</taxon>
        <taxon>Spermatophyta</taxon>
        <taxon>Magnoliopsida</taxon>
        <taxon>eudicotyledons</taxon>
        <taxon>Gunneridae</taxon>
        <taxon>Pentapetalae</taxon>
        <taxon>rosids</taxon>
        <taxon>malvids</taxon>
        <taxon>Brassicales</taxon>
        <taxon>Brassicaceae</taxon>
        <taxon>Camelineae</taxon>
        <taxon>Camelina</taxon>
    </lineage>
</organism>
<gene>
    <name evidence="3" type="primary">LOC104759471</name>
</gene>
<dbReference type="InterPro" id="IPR012340">
    <property type="entry name" value="NA-bd_OB-fold"/>
</dbReference>
<evidence type="ECO:0000313" key="3">
    <source>
        <dbReference type="RefSeq" id="XP_010480695.1"/>
    </source>
</evidence>
<feature type="domain" description="Replication protein A 70 kDa DNA-binding subunit B/D first OB fold" evidence="1">
    <location>
        <begin position="4"/>
        <end position="104"/>
    </location>
</feature>
<sequence length="292" mass="33890">MANFVFLKKLNPSTMQWMICAKVFRSWKVKNCSNDVSKELILVDEEGSFGHATIPAALNGLPSFVMTENQSYVIEWFEVEEDKEQIHKTNLGYRILFTDKTIIRLASDPIICKPFTNFGFKRIYDNEFHGRWPYFNLIGCITNMGEIKSFKQEDIGDRWSLMDRYIRFRIMSIEGYVLDCFATGCYANHMFKRFKVGNGKRICLFKMWKGIKCGDDNVLLTNGDGCSDIIEDPKGAEFTEYMYMYNFIEHGESRIQDLNDTNICFVMDLSDTLGSFIHPAAEDSFDKHRIPV</sequence>
<dbReference type="CDD" id="cd04481">
    <property type="entry name" value="RPA1_DBD_B_like"/>
    <property type="match status" value="1"/>
</dbReference>
<keyword evidence="2" id="KW-1185">Reference proteome</keyword>
<dbReference type="SUPFAM" id="SSF50249">
    <property type="entry name" value="Nucleic acid-binding proteins"/>
    <property type="match status" value="1"/>
</dbReference>